<feature type="transmembrane region" description="Helical" evidence="7">
    <location>
        <begin position="326"/>
        <end position="346"/>
    </location>
</feature>
<dbReference type="InterPro" id="IPR005524">
    <property type="entry name" value="DUF318"/>
</dbReference>
<gene>
    <name evidence="8" type="ORF">E4634_00560</name>
</gene>
<feature type="transmembrane region" description="Helical" evidence="7">
    <location>
        <begin position="170"/>
        <end position="189"/>
    </location>
</feature>
<comment type="similarity">
    <text evidence="2">Belongs to the UPF0718 family.</text>
</comment>
<feature type="transmembrane region" description="Helical" evidence="7">
    <location>
        <begin position="201"/>
        <end position="223"/>
    </location>
</feature>
<keyword evidence="9" id="KW-1185">Reference proteome</keyword>
<feature type="transmembrane region" description="Helical" evidence="7">
    <location>
        <begin position="229"/>
        <end position="251"/>
    </location>
</feature>
<evidence type="ECO:0000256" key="3">
    <source>
        <dbReference type="ARBA" id="ARBA00022475"/>
    </source>
</evidence>
<dbReference type="AlphaFoldDB" id="A0A4Z0M9L1"/>
<feature type="transmembrane region" description="Helical" evidence="7">
    <location>
        <begin position="91"/>
        <end position="111"/>
    </location>
</feature>
<accession>A0A4Z0M9L1</accession>
<feature type="transmembrane region" description="Helical" evidence="7">
    <location>
        <begin position="132"/>
        <end position="150"/>
    </location>
</feature>
<keyword evidence="5 7" id="KW-1133">Transmembrane helix</keyword>
<name>A0A4Z0M9L1_9GAMM</name>
<comment type="caution">
    <text evidence="8">The sequence shown here is derived from an EMBL/GenBank/DDBJ whole genome shotgun (WGS) entry which is preliminary data.</text>
</comment>
<dbReference type="Proteomes" id="UP000298050">
    <property type="component" value="Unassembled WGS sequence"/>
</dbReference>
<sequence length="422" mass="44235">MNSTDDNTTPGSGCCGEKPPAEDAGTCCASSSGAPTAQEAEAGACHETKSQEQRHGAPAAACCAPAPASGASCHTEESGDGCCGPTQRRDYLLWGSAAVVGIGYLLGAFMPHAHDNALGVFAGGIFELFNRMWWGLLIGIFFVGLLGRVPRELVIGLLGRKAGTGGLLRATLAGVFLDLCSHGILAVGMKLYERGASAGQVMAFLLASPWNSFSLTLILFGLIGMGWTFTFIVLSAVIGVVTGLVFDALVARGTLPPNPAREQLGAERPLGEVWSEVRGAARFSPSGAWDIFREGIAGSRPVIRWSLFGLALAGAIRALVPMDDFATWFGASFAGLWLTLLATTIIEVCSEGSTPIAADLMNRAQAPGNAFTFLMAGVATDYTEVMTLRETTHSWKIALFLPLVTVPQVMLVGFILNQFSPG</sequence>
<protein>
    <submittedName>
        <fullName evidence="8">ATPase</fullName>
    </submittedName>
</protein>
<evidence type="ECO:0000313" key="9">
    <source>
        <dbReference type="Proteomes" id="UP000298050"/>
    </source>
</evidence>
<dbReference type="RefSeq" id="WP_135440653.1">
    <property type="nucleotide sequence ID" value="NZ_SRLE01000001.1"/>
</dbReference>
<dbReference type="PANTHER" id="PTHR34184:SF4">
    <property type="entry name" value="UPF0718 PROTEIN YCGR"/>
    <property type="match status" value="1"/>
</dbReference>
<dbReference type="InterPro" id="IPR052923">
    <property type="entry name" value="UPF0718"/>
</dbReference>
<comment type="subcellular location">
    <subcellularLocation>
        <location evidence="1">Cell membrane</location>
        <topology evidence="1">Multi-pass membrane protein</topology>
    </subcellularLocation>
</comment>
<keyword evidence="3" id="KW-1003">Cell membrane</keyword>
<evidence type="ECO:0000256" key="2">
    <source>
        <dbReference type="ARBA" id="ARBA00006386"/>
    </source>
</evidence>
<keyword evidence="4 7" id="KW-0812">Transmembrane</keyword>
<evidence type="ECO:0000256" key="1">
    <source>
        <dbReference type="ARBA" id="ARBA00004651"/>
    </source>
</evidence>
<reference evidence="8 9" key="1">
    <citation type="submission" date="2019-04" db="EMBL/GenBank/DDBJ databases">
        <title>Taxonomy of novel Haliea sp. from mangrove soil of West Coast of India.</title>
        <authorList>
            <person name="Verma A."/>
            <person name="Kumar P."/>
            <person name="Krishnamurthi S."/>
        </authorList>
    </citation>
    <scope>NUCLEOTIDE SEQUENCE [LARGE SCALE GENOMIC DNA]</scope>
    <source>
        <strain evidence="8 9">SAOS-164</strain>
    </source>
</reference>
<proteinExistence type="inferred from homology"/>
<keyword evidence="6 7" id="KW-0472">Membrane</keyword>
<feature type="transmembrane region" description="Helical" evidence="7">
    <location>
        <begin position="397"/>
        <end position="416"/>
    </location>
</feature>
<evidence type="ECO:0000256" key="4">
    <source>
        <dbReference type="ARBA" id="ARBA00022692"/>
    </source>
</evidence>
<dbReference type="PANTHER" id="PTHR34184">
    <property type="entry name" value="UPF0718 PROTEIN YCGR"/>
    <property type="match status" value="1"/>
</dbReference>
<evidence type="ECO:0000256" key="5">
    <source>
        <dbReference type="ARBA" id="ARBA00022989"/>
    </source>
</evidence>
<dbReference type="Pfam" id="PF03773">
    <property type="entry name" value="ArsP_1"/>
    <property type="match status" value="1"/>
</dbReference>
<dbReference type="EMBL" id="SRLE01000001">
    <property type="protein sequence ID" value="TGD76076.1"/>
    <property type="molecule type" value="Genomic_DNA"/>
</dbReference>
<evidence type="ECO:0000313" key="8">
    <source>
        <dbReference type="EMBL" id="TGD76076.1"/>
    </source>
</evidence>
<evidence type="ECO:0000256" key="6">
    <source>
        <dbReference type="ARBA" id="ARBA00023136"/>
    </source>
</evidence>
<dbReference type="GO" id="GO:0005886">
    <property type="term" value="C:plasma membrane"/>
    <property type="evidence" value="ECO:0007669"/>
    <property type="project" value="UniProtKB-SubCell"/>
</dbReference>
<evidence type="ECO:0000256" key="7">
    <source>
        <dbReference type="SAM" id="Phobius"/>
    </source>
</evidence>
<organism evidence="8 9">
    <name type="scientific">Mangrovimicrobium sediminis</name>
    <dbReference type="NCBI Taxonomy" id="2562682"/>
    <lineage>
        <taxon>Bacteria</taxon>
        <taxon>Pseudomonadati</taxon>
        <taxon>Pseudomonadota</taxon>
        <taxon>Gammaproteobacteria</taxon>
        <taxon>Cellvibrionales</taxon>
        <taxon>Halieaceae</taxon>
        <taxon>Mangrovimicrobium</taxon>
    </lineage>
</organism>
<dbReference type="OrthoDB" id="9810876at2"/>